<reference evidence="3 4" key="1">
    <citation type="submission" date="2020-05" db="EMBL/GenBank/DDBJ databases">
        <title>Complete genome sequence of of a novel Thermoleptolyngbya strain isolated from hot springs of Ganzi, Sichuan China.</title>
        <authorList>
            <person name="Tang J."/>
            <person name="Daroch M."/>
            <person name="Li L."/>
            <person name="Waleron K."/>
            <person name="Waleron M."/>
            <person name="Waleron M."/>
        </authorList>
    </citation>
    <scope>NUCLEOTIDE SEQUENCE [LARGE SCALE GENOMIC DNA]</scope>
    <source>
        <strain evidence="3 4">PKUAC-SCTA183</strain>
    </source>
</reference>
<dbReference type="Gene3D" id="3.30.70.260">
    <property type="match status" value="1"/>
</dbReference>
<organism evidence="3 4">
    <name type="scientific">Thermoleptolyngbya sichuanensis A183</name>
    <dbReference type="NCBI Taxonomy" id="2737172"/>
    <lineage>
        <taxon>Bacteria</taxon>
        <taxon>Bacillati</taxon>
        <taxon>Cyanobacteriota</taxon>
        <taxon>Cyanophyceae</taxon>
        <taxon>Oculatellales</taxon>
        <taxon>Oculatellaceae</taxon>
        <taxon>Thermoleptolyngbya</taxon>
        <taxon>Thermoleptolyngbya sichuanensis</taxon>
    </lineage>
</organism>
<dbReference type="AlphaFoldDB" id="A0A6M8B3K4"/>
<dbReference type="EMBL" id="CP053661">
    <property type="protein sequence ID" value="QKD81749.1"/>
    <property type="molecule type" value="Genomic_DNA"/>
</dbReference>
<protein>
    <submittedName>
        <fullName evidence="3">ABC transporter</fullName>
    </submittedName>
</protein>
<proteinExistence type="predicted"/>
<evidence type="ECO:0000256" key="1">
    <source>
        <dbReference type="SAM" id="MobiDB-lite"/>
    </source>
</evidence>
<dbReference type="KEGG" id="theu:HPC62_05660"/>
<dbReference type="InterPro" id="IPR018449">
    <property type="entry name" value="NIL_domain"/>
</dbReference>
<feature type="domain" description="NIL" evidence="2">
    <location>
        <begin position="24"/>
        <end position="98"/>
    </location>
</feature>
<sequence length="105" mass="11600">MTVPTTSIAHFDGDSLADGGDRPTQTRIRVRIPKQYHEEPVISRLVSKHGLTVNILAALLGANARDDGWFDLELRGPAQNIQSALIDLNDLDLEIWQGGDRPDGW</sequence>
<dbReference type="Pfam" id="PF09383">
    <property type="entry name" value="NIL"/>
    <property type="match status" value="1"/>
</dbReference>
<accession>A0A6M8B3K4</accession>
<evidence type="ECO:0000313" key="4">
    <source>
        <dbReference type="Proteomes" id="UP000505210"/>
    </source>
</evidence>
<evidence type="ECO:0000313" key="3">
    <source>
        <dbReference type="EMBL" id="QKD81749.1"/>
    </source>
</evidence>
<dbReference type="SUPFAM" id="SSF55021">
    <property type="entry name" value="ACT-like"/>
    <property type="match status" value="1"/>
</dbReference>
<feature type="region of interest" description="Disordered" evidence="1">
    <location>
        <begin position="1"/>
        <end position="24"/>
    </location>
</feature>
<evidence type="ECO:0000259" key="2">
    <source>
        <dbReference type="SMART" id="SM00930"/>
    </source>
</evidence>
<gene>
    <name evidence="3" type="ORF">HPC62_05660</name>
</gene>
<dbReference type="RefSeq" id="WP_172354139.1">
    <property type="nucleotide sequence ID" value="NZ_CP053661.1"/>
</dbReference>
<dbReference type="InterPro" id="IPR045865">
    <property type="entry name" value="ACT-like_dom_sf"/>
</dbReference>
<dbReference type="Proteomes" id="UP000505210">
    <property type="component" value="Chromosome"/>
</dbReference>
<keyword evidence="4" id="KW-1185">Reference proteome</keyword>
<name>A0A6M8B3K4_9CYAN</name>
<dbReference type="SMART" id="SM00930">
    <property type="entry name" value="NIL"/>
    <property type="match status" value="1"/>
</dbReference>